<evidence type="ECO:0000259" key="2">
    <source>
        <dbReference type="Pfam" id="PF26215"/>
    </source>
</evidence>
<dbReference type="SUPFAM" id="SSF56672">
    <property type="entry name" value="DNA/RNA polymerases"/>
    <property type="match status" value="1"/>
</dbReference>
<evidence type="ECO:0000313" key="3">
    <source>
        <dbReference type="EMBL" id="UYV62718.1"/>
    </source>
</evidence>
<dbReference type="PANTHER" id="PTHR21301">
    <property type="entry name" value="REVERSE TRANSCRIPTASE"/>
    <property type="match status" value="1"/>
</dbReference>
<sequence length="560" mass="63910">MEIEEQNDANPLSKWRSHLQFNRLCESSGFIPPSLRLKDPVSNPFSAVLIKKTHKQLLRARINGCLSNIRFLCKSIKGLLYLTAQYIPEAELIELITRTTADIKIREQTIRNRHDKKLSFWAYKYSFPLSPKNEKKEVAANVVNLSSRSLTPSENKLLAKGLKYRIPSKPDIPKIISSIEATIKSYNHQDKCSIRNAVSQAFQKPFTLPPNTHLDLKTLNRLKNAKSIVISRSDKGSNTVVMDKDSYHSKMLLLLQDASNFSPISNQDSVTAVKDFKISLNKLEKSKHITIEDFRSFTSNLCGNAYIYGLPKIHKLSIPLRPIISYHLSPAYPLANTPSFINEITTLHPTPDYIMCSFDVTSMYLSLPHILITDSIHQFLTSINIDPQIVTTITQLSEICLKMNIFTYNREHFKQTKGSPMGSPLSSIAAEIVMTKIDAWINQIHASSISIWRCYIDDVFCICKISQEGTILKDLNNYHPDISFTLEQEHKNVIPFLDTLIIRTPNSFNTTVYYKKNSPPPNYTHFNSYCPIVHKINIVKTLTKRIHTHCSLPIFKTIEK</sequence>
<dbReference type="InterPro" id="IPR058912">
    <property type="entry name" value="HTH_animal"/>
</dbReference>
<accession>A0ABY6K1Q2</accession>
<evidence type="ECO:0000313" key="4">
    <source>
        <dbReference type="Proteomes" id="UP001235939"/>
    </source>
</evidence>
<organism evidence="3 4">
    <name type="scientific">Cordylochernes scorpioides</name>
    <dbReference type="NCBI Taxonomy" id="51811"/>
    <lineage>
        <taxon>Eukaryota</taxon>
        <taxon>Metazoa</taxon>
        <taxon>Ecdysozoa</taxon>
        <taxon>Arthropoda</taxon>
        <taxon>Chelicerata</taxon>
        <taxon>Arachnida</taxon>
        <taxon>Pseudoscorpiones</taxon>
        <taxon>Cheliferoidea</taxon>
        <taxon>Chernetidae</taxon>
        <taxon>Cordylochernes</taxon>
    </lineage>
</organism>
<dbReference type="Pfam" id="PF26215">
    <property type="entry name" value="HTH_animal"/>
    <property type="match status" value="1"/>
</dbReference>
<reference evidence="3 4" key="1">
    <citation type="submission" date="2022-01" db="EMBL/GenBank/DDBJ databases">
        <title>A chromosomal length assembly of Cordylochernes scorpioides.</title>
        <authorList>
            <person name="Zeh D."/>
            <person name="Zeh J."/>
        </authorList>
    </citation>
    <scope>NUCLEOTIDE SEQUENCE [LARGE SCALE GENOMIC DNA]</scope>
    <source>
        <strain evidence="3">IN4F17</strain>
        <tissue evidence="3">Whole Body</tissue>
    </source>
</reference>
<evidence type="ECO:0008006" key="5">
    <source>
        <dbReference type="Google" id="ProtNLM"/>
    </source>
</evidence>
<protein>
    <recommendedName>
        <fullName evidence="5">Reverse transcriptase domain-containing protein</fullName>
    </recommendedName>
</protein>
<evidence type="ECO:0000259" key="1">
    <source>
        <dbReference type="Pfam" id="PF00078"/>
    </source>
</evidence>
<dbReference type="InterPro" id="IPR000477">
    <property type="entry name" value="RT_dom"/>
</dbReference>
<dbReference type="Pfam" id="PF00078">
    <property type="entry name" value="RVT_1"/>
    <property type="match status" value="1"/>
</dbReference>
<dbReference type="PANTHER" id="PTHR21301:SF10">
    <property type="entry name" value="REVERSE TRANSCRIPTASE DOMAIN-CONTAINING PROTEIN"/>
    <property type="match status" value="1"/>
</dbReference>
<name>A0ABY6K1Q2_9ARAC</name>
<dbReference type="Proteomes" id="UP001235939">
    <property type="component" value="Chromosome 02"/>
</dbReference>
<proteinExistence type="predicted"/>
<dbReference type="InterPro" id="IPR043502">
    <property type="entry name" value="DNA/RNA_pol_sf"/>
</dbReference>
<dbReference type="CDD" id="cd00304">
    <property type="entry name" value="RT_like"/>
    <property type="match status" value="1"/>
</dbReference>
<feature type="domain" description="Reverse transcriptase" evidence="1">
    <location>
        <begin position="350"/>
        <end position="468"/>
    </location>
</feature>
<gene>
    <name evidence="3" type="ORF">LAZ67_2001705</name>
</gene>
<keyword evidence="4" id="KW-1185">Reference proteome</keyword>
<dbReference type="EMBL" id="CP092864">
    <property type="protein sequence ID" value="UYV62718.1"/>
    <property type="molecule type" value="Genomic_DNA"/>
</dbReference>
<feature type="domain" description="Helix-turn-helix" evidence="2">
    <location>
        <begin position="523"/>
        <end position="552"/>
    </location>
</feature>